<evidence type="ECO:0000313" key="2">
    <source>
        <dbReference type="EMBL" id="PSR35177.1"/>
    </source>
</evidence>
<feature type="transmembrane region" description="Helical" evidence="1">
    <location>
        <begin position="41"/>
        <end position="61"/>
    </location>
</feature>
<proteinExistence type="predicted"/>
<keyword evidence="1" id="KW-0812">Transmembrane</keyword>
<sequence length="134" mass="14090">MAHLVLGTTAASLISEILDLAMIALVITAGIRAKRASLRPVGVGVVMGLIYAFLSGIANIVKTPSSVQLSQALHKEVPSLSPAEIHHMVAISTSLGARIAMFVVGILVGLVMGIVFSWIGSLFTRPPQDHRQVV</sequence>
<reference evidence="2 3" key="1">
    <citation type="journal article" date="2014" name="BMC Genomics">
        <title>Comparison of environmental and isolate Sulfobacillus genomes reveals diverse carbon, sulfur, nitrogen, and hydrogen metabolisms.</title>
        <authorList>
            <person name="Justice N.B."/>
            <person name="Norman A."/>
            <person name="Brown C.T."/>
            <person name="Singh A."/>
            <person name="Thomas B.C."/>
            <person name="Banfield J.F."/>
        </authorList>
    </citation>
    <scope>NUCLEOTIDE SEQUENCE [LARGE SCALE GENOMIC DNA]</scope>
    <source>
        <strain evidence="2">AMDSBA4</strain>
    </source>
</reference>
<feature type="transmembrane region" description="Helical" evidence="1">
    <location>
        <begin position="6"/>
        <end position="29"/>
    </location>
</feature>
<dbReference type="Proteomes" id="UP000242972">
    <property type="component" value="Unassembled WGS sequence"/>
</dbReference>
<protein>
    <submittedName>
        <fullName evidence="2">Uncharacterized protein</fullName>
    </submittedName>
</protein>
<organism evidence="2 3">
    <name type="scientific">Sulfobacillus benefaciens</name>
    <dbReference type="NCBI Taxonomy" id="453960"/>
    <lineage>
        <taxon>Bacteria</taxon>
        <taxon>Bacillati</taxon>
        <taxon>Bacillota</taxon>
        <taxon>Clostridia</taxon>
        <taxon>Eubacteriales</taxon>
        <taxon>Clostridiales Family XVII. Incertae Sedis</taxon>
        <taxon>Sulfobacillus</taxon>
    </lineage>
</organism>
<dbReference type="AlphaFoldDB" id="A0A2T2XL14"/>
<accession>A0A2T2XL14</accession>
<name>A0A2T2XL14_9FIRM</name>
<gene>
    <name evidence="2" type="ORF">C7B46_01850</name>
</gene>
<dbReference type="EMBL" id="PXYW01000003">
    <property type="protein sequence ID" value="PSR35177.1"/>
    <property type="molecule type" value="Genomic_DNA"/>
</dbReference>
<feature type="transmembrane region" description="Helical" evidence="1">
    <location>
        <begin position="99"/>
        <end position="123"/>
    </location>
</feature>
<evidence type="ECO:0000256" key="1">
    <source>
        <dbReference type="SAM" id="Phobius"/>
    </source>
</evidence>
<keyword evidence="1" id="KW-1133">Transmembrane helix</keyword>
<evidence type="ECO:0000313" key="3">
    <source>
        <dbReference type="Proteomes" id="UP000242972"/>
    </source>
</evidence>
<comment type="caution">
    <text evidence="2">The sequence shown here is derived from an EMBL/GenBank/DDBJ whole genome shotgun (WGS) entry which is preliminary data.</text>
</comment>
<keyword evidence="1" id="KW-0472">Membrane</keyword>